<protein>
    <recommendedName>
        <fullName evidence="1">Histidine kinase/HSP90-like ATPase domain-containing protein</fullName>
    </recommendedName>
</protein>
<name>A0A1Q8Q3S1_9BACI</name>
<comment type="caution">
    <text evidence="2">The sequence shown here is derived from an EMBL/GenBank/DDBJ whole genome shotgun (WGS) entry which is preliminary data.</text>
</comment>
<dbReference type="OrthoDB" id="2065917at2"/>
<evidence type="ECO:0000313" key="2">
    <source>
        <dbReference type="EMBL" id="OLN21990.1"/>
    </source>
</evidence>
<dbReference type="SUPFAM" id="SSF55874">
    <property type="entry name" value="ATPase domain of HSP90 chaperone/DNA topoisomerase II/histidine kinase"/>
    <property type="match status" value="1"/>
</dbReference>
<dbReference type="EMBL" id="MSDU01000026">
    <property type="protein sequence ID" value="OLN21990.1"/>
    <property type="molecule type" value="Genomic_DNA"/>
</dbReference>
<organism evidence="2 3">
    <name type="scientific">Domibacillus antri</name>
    <dbReference type="NCBI Taxonomy" id="1714264"/>
    <lineage>
        <taxon>Bacteria</taxon>
        <taxon>Bacillati</taxon>
        <taxon>Bacillota</taxon>
        <taxon>Bacilli</taxon>
        <taxon>Bacillales</taxon>
        <taxon>Bacillaceae</taxon>
        <taxon>Domibacillus</taxon>
    </lineage>
</organism>
<sequence>MNLIFPEYLNCKSVESLLSFLNKCDGNFEAIDLSNIKFVFPYGLNMMLHVLEQVEHFEDIIFPSDKIMSYLIRMDFFKRLEDTWELPEEILYDISLHDYGKNEDNKTLLELTKIEHFTHVFPVLQKVDEKVGVILKAQLGYTDRDVKKFKDILDELCQNISRHCQSHGYVSVQYIPYYFSQSRRKYDWPVKIGITDTGIGFAATYSENFDDETALKEAVIENRSSKLKGGMGLKYIKNYIKEFEGELFIRSGTACYYQEGKKGYSTLETNMPFFKGSQIDITLPSKK</sequence>
<dbReference type="AlphaFoldDB" id="A0A1Q8Q3S1"/>
<dbReference type="STRING" id="1714264.BTO30_11695"/>
<keyword evidence="3" id="KW-1185">Reference proteome</keyword>
<gene>
    <name evidence="2" type="ORF">BTO30_11695</name>
</gene>
<dbReference type="RefSeq" id="WP_075398917.1">
    <property type="nucleotide sequence ID" value="NZ_MSDU01000026.1"/>
</dbReference>
<dbReference type="Proteomes" id="UP000185568">
    <property type="component" value="Unassembled WGS sequence"/>
</dbReference>
<feature type="domain" description="Histidine kinase/HSP90-like ATPase" evidence="1">
    <location>
        <begin position="144"/>
        <end position="287"/>
    </location>
</feature>
<dbReference type="SMART" id="SM00387">
    <property type="entry name" value="HATPase_c"/>
    <property type="match status" value="1"/>
</dbReference>
<dbReference type="Gene3D" id="3.30.565.10">
    <property type="entry name" value="Histidine kinase-like ATPase, C-terminal domain"/>
    <property type="match status" value="1"/>
</dbReference>
<dbReference type="InterPro" id="IPR003594">
    <property type="entry name" value="HATPase_dom"/>
</dbReference>
<proteinExistence type="predicted"/>
<reference evidence="2 3" key="1">
    <citation type="submission" date="2016-12" db="EMBL/GenBank/DDBJ databases">
        <title>Domibacillus antri genome sequencing.</title>
        <authorList>
            <person name="Verma A."/>
            <person name="Krishnamurthi S."/>
        </authorList>
    </citation>
    <scope>NUCLEOTIDE SEQUENCE [LARGE SCALE GENOMIC DNA]</scope>
    <source>
        <strain evidence="2 3">XD80</strain>
    </source>
</reference>
<accession>A0A1Q8Q3S1</accession>
<evidence type="ECO:0000313" key="3">
    <source>
        <dbReference type="Proteomes" id="UP000185568"/>
    </source>
</evidence>
<evidence type="ECO:0000259" key="1">
    <source>
        <dbReference type="SMART" id="SM00387"/>
    </source>
</evidence>
<dbReference type="InterPro" id="IPR036890">
    <property type="entry name" value="HATPase_C_sf"/>
</dbReference>